<protein>
    <submittedName>
        <fullName evidence="2">Uncharacterized protein</fullName>
    </submittedName>
</protein>
<comment type="caution">
    <text evidence="2">The sequence shown here is derived from an EMBL/GenBank/DDBJ whole genome shotgun (WGS) entry which is preliminary data.</text>
</comment>
<evidence type="ECO:0000313" key="3">
    <source>
        <dbReference type="Proteomes" id="UP000324222"/>
    </source>
</evidence>
<feature type="compositionally biased region" description="Basic and acidic residues" evidence="1">
    <location>
        <begin position="13"/>
        <end position="22"/>
    </location>
</feature>
<gene>
    <name evidence="2" type="ORF">E2C01_084498</name>
</gene>
<dbReference type="EMBL" id="VSRR010081367">
    <property type="protein sequence ID" value="MPC89545.1"/>
    <property type="molecule type" value="Genomic_DNA"/>
</dbReference>
<keyword evidence="3" id="KW-1185">Reference proteome</keyword>
<feature type="compositionally biased region" description="Basic and acidic residues" evidence="1">
    <location>
        <begin position="34"/>
        <end position="45"/>
    </location>
</feature>
<dbReference type="Proteomes" id="UP000324222">
    <property type="component" value="Unassembled WGS sequence"/>
</dbReference>
<evidence type="ECO:0000313" key="2">
    <source>
        <dbReference type="EMBL" id="MPC89545.1"/>
    </source>
</evidence>
<proteinExistence type="predicted"/>
<dbReference type="AlphaFoldDB" id="A0A5B7J455"/>
<feature type="region of interest" description="Disordered" evidence="1">
    <location>
        <begin position="1"/>
        <end position="45"/>
    </location>
</feature>
<organism evidence="2 3">
    <name type="scientific">Portunus trituberculatus</name>
    <name type="common">Swimming crab</name>
    <name type="synonym">Neptunus trituberculatus</name>
    <dbReference type="NCBI Taxonomy" id="210409"/>
    <lineage>
        <taxon>Eukaryota</taxon>
        <taxon>Metazoa</taxon>
        <taxon>Ecdysozoa</taxon>
        <taxon>Arthropoda</taxon>
        <taxon>Crustacea</taxon>
        <taxon>Multicrustacea</taxon>
        <taxon>Malacostraca</taxon>
        <taxon>Eumalacostraca</taxon>
        <taxon>Eucarida</taxon>
        <taxon>Decapoda</taxon>
        <taxon>Pleocyemata</taxon>
        <taxon>Brachyura</taxon>
        <taxon>Eubrachyura</taxon>
        <taxon>Portunoidea</taxon>
        <taxon>Portunidae</taxon>
        <taxon>Portuninae</taxon>
        <taxon>Portunus</taxon>
    </lineage>
</organism>
<name>A0A5B7J455_PORTR</name>
<sequence length="130" mass="14206">MMTVGSLCLGVTEKNHTGTEEKKEEEEEEEKEEVEAVSRRQTEEGVRISSGQQLLATFTLLVDRTTWGTPDGHCFPPQTGDAAASGTVMAPSPAALTRSAPRLPYRYQSKPMKVPTSELFGVFILTASIF</sequence>
<evidence type="ECO:0000256" key="1">
    <source>
        <dbReference type="SAM" id="MobiDB-lite"/>
    </source>
</evidence>
<feature type="compositionally biased region" description="Acidic residues" evidence="1">
    <location>
        <begin position="23"/>
        <end position="33"/>
    </location>
</feature>
<accession>A0A5B7J455</accession>
<reference evidence="2 3" key="1">
    <citation type="submission" date="2019-05" db="EMBL/GenBank/DDBJ databases">
        <title>Another draft genome of Portunus trituberculatus and its Hox gene families provides insights of decapod evolution.</title>
        <authorList>
            <person name="Jeong J.-H."/>
            <person name="Song I."/>
            <person name="Kim S."/>
            <person name="Choi T."/>
            <person name="Kim D."/>
            <person name="Ryu S."/>
            <person name="Kim W."/>
        </authorList>
    </citation>
    <scope>NUCLEOTIDE SEQUENCE [LARGE SCALE GENOMIC DNA]</scope>
    <source>
        <tissue evidence="2">Muscle</tissue>
    </source>
</reference>